<gene>
    <name evidence="1" type="ORF">BCT74_02640</name>
</gene>
<dbReference type="AlphaFoldDB" id="A0A2N7IMT7"/>
<evidence type="ECO:0000313" key="1">
    <source>
        <dbReference type="EMBL" id="PML59455.1"/>
    </source>
</evidence>
<reference evidence="2" key="1">
    <citation type="submission" date="2016-07" db="EMBL/GenBank/DDBJ databases">
        <title>Nontailed viruses are major unrecognized killers of bacteria in the ocean.</title>
        <authorList>
            <person name="Kauffman K."/>
            <person name="Hussain F."/>
            <person name="Yang J."/>
            <person name="Arevalo P."/>
            <person name="Brown J."/>
            <person name="Cutler M."/>
            <person name="Kelly L."/>
            <person name="Polz M.F."/>
        </authorList>
    </citation>
    <scope>NUCLEOTIDE SEQUENCE [LARGE SCALE GENOMIC DNA]</scope>
    <source>
        <strain evidence="2">10N.261.51.B8</strain>
    </source>
</reference>
<dbReference type="EMBL" id="MCYL01000002">
    <property type="protein sequence ID" value="PML59455.1"/>
    <property type="molecule type" value="Genomic_DNA"/>
</dbReference>
<sequence>MTKSTHVVDVFQNNQYTPLKGWILKNFKIKENESTFPLVNPDSYKRCKQPIYKEMRELNYPLKGNDRLYKKLNTIEDLHNCWFHLVTKGKYLRIYVLNPDSWEVNFFHYSKNKISHFNGIAHFTESTSKLYVAQETIMKNTNRRVLPLKKNASLEENTAHNNELTTVVNSLNDELEKLRAEIRTLKS</sequence>
<protein>
    <submittedName>
        <fullName evidence="1">Uncharacterized protein</fullName>
    </submittedName>
</protein>
<proteinExistence type="predicted"/>
<accession>A0A2N7IMT7</accession>
<dbReference type="Proteomes" id="UP000235746">
    <property type="component" value="Unassembled WGS sequence"/>
</dbReference>
<organism evidence="1 2">
    <name type="scientific">Vibrio lentus</name>
    <dbReference type="NCBI Taxonomy" id="136468"/>
    <lineage>
        <taxon>Bacteria</taxon>
        <taxon>Pseudomonadati</taxon>
        <taxon>Pseudomonadota</taxon>
        <taxon>Gammaproteobacteria</taxon>
        <taxon>Vibrionales</taxon>
        <taxon>Vibrionaceae</taxon>
        <taxon>Vibrio</taxon>
    </lineage>
</organism>
<comment type="caution">
    <text evidence="1">The sequence shown here is derived from an EMBL/GenBank/DDBJ whole genome shotgun (WGS) entry which is preliminary data.</text>
</comment>
<evidence type="ECO:0000313" key="2">
    <source>
        <dbReference type="Proteomes" id="UP000235746"/>
    </source>
</evidence>
<dbReference type="RefSeq" id="WP_102558414.1">
    <property type="nucleotide sequence ID" value="NZ_MCYL01000002.1"/>
</dbReference>
<name>A0A2N7IMT7_9VIBR</name>